<evidence type="ECO:0000256" key="1">
    <source>
        <dbReference type="SAM" id="Coils"/>
    </source>
</evidence>
<feature type="compositionally biased region" description="Acidic residues" evidence="2">
    <location>
        <begin position="388"/>
        <end position="398"/>
    </location>
</feature>
<dbReference type="Gene3D" id="3.30.420.40">
    <property type="match status" value="1"/>
</dbReference>
<dbReference type="Proteomes" id="UP000014254">
    <property type="component" value="Unassembled WGS sequence"/>
</dbReference>
<sequence>MGSFAYDAYGCIISIDFGTTFSGSCYATIFDEETKDLNIINNDTKYIQTAYLEQDEIINIEDWNESKGNKTPTVVVYDEHMHLSHWGKAATKHIATKKGPHDIVLEKFKLKLPKSVSQKGAALVSGNTEQDDEEANMRATIDFFRVVYDHIFNQIHAHRPVNDIEFTKDDIRFVITVPAIWNDVERTIMRNVAISAGLISEKDHESRLIIINESLAATLYCERERGKNKIEVGTNYIICDAGGGTVDIASFVATDPLEENKSFPRCQLTADTGERCGSTYLDERMKELLMRVLFRPNDKKIYYSDKQREEFGKLGFIDYSADEKKEIDVIVAELLKQFNEDGGSKYEFPAPISCESTDQEPAAESSSDGDSESDDGSEQDNYHSSGETSEEEEEEEELNEQKEDEKVKDDPYQQKNATIFRITARAAIEKIRFQPVSEATYVKDPNSKIGVRLLVISYATMRELVFDPIIHTTIKLLEKQIEKIKDPIVATFLVGGFGRNPYLHYKIKDNFKIEENGRIVGYKCGTLYDDEKGNLAAMRGALYYGLDGSRKPTQTDIIESSYDGVQDASGTHHDGFVPENYDMIICYDIGYDFTSCSYLDLSDENNEGDQKFVLIDEWPGAAEKTTRIPTAFRSASEWGAQVSNPTDAKPEEFVVPSKLMSIVKGDFRRFLANLISAMQDHVCSFIEKNGRSVNPDKIRYCITMENSYRFFFRKSEMRQVAVKAGLISNEDSTKRLLLIKREDAAAMHFEEEHFRPEGKEKKAFSSKFLQIFFHRDTCHLSLQEATKLSGYNDKRKAILEEARQKSAESKNKDNDSPETKGNEESVKEKYFRNVRGVRSATLPFSFIQKLILNLKAYVDKNLQNCINCSNLALSNEHETSYDAFSADFRDGFLAYIKTELDFSSNEHIQKISIRKEGCCEVYISVYDLLENVFRPAIRDLVGDISRYSTQVDIINFRLDKIFLIGKLVEAKEATYSFLERVIAKSISEVLNIGNDFITTSDKIKAENHILGAQIYAKDPTTYTERVARKTYVIGIKSYTVQKFRDDIRKQIKELEDEDKDNKDKIYDLEAEFALRDEDGPELYYQPEFNPSLKVPKGPEDATLLIARGRKMLEQDQVAGIERKFFAHEECLVYASVYVTEEYHPDDKLETTKLDKYQRIHQFEIYLKKDKDDPMANFKDNRLHFSVRMIPDNNEVIFEASVSSRIGRKIPEFRFRDEILVAQIYNDVDRIPYFESQRKEDKEQQVDK</sequence>
<evidence type="ECO:0000313" key="3">
    <source>
        <dbReference type="EMBL" id="EPB90796.1"/>
    </source>
</evidence>
<dbReference type="EMBL" id="KE123916">
    <property type="protein sequence ID" value="EPB90796.1"/>
    <property type="molecule type" value="Genomic_DNA"/>
</dbReference>
<evidence type="ECO:0000313" key="4">
    <source>
        <dbReference type="Proteomes" id="UP000014254"/>
    </source>
</evidence>
<feature type="region of interest" description="Disordered" evidence="2">
    <location>
        <begin position="346"/>
        <end position="412"/>
    </location>
</feature>
<feature type="coiled-coil region" evidence="1">
    <location>
        <begin position="1040"/>
        <end position="1071"/>
    </location>
</feature>
<dbReference type="OMA" id="WNDVERT"/>
<keyword evidence="1" id="KW-0175">Coiled coil</keyword>
<dbReference type="SUPFAM" id="SSF53067">
    <property type="entry name" value="Actin-like ATPase domain"/>
    <property type="match status" value="2"/>
</dbReference>
<proteinExistence type="predicted"/>
<dbReference type="AlphaFoldDB" id="S2JKC4"/>
<dbReference type="VEuPathDB" id="FungiDB:HMPREF1544_02374"/>
<gene>
    <name evidence="3" type="ORF">HMPREF1544_02374</name>
</gene>
<keyword evidence="4" id="KW-1185">Reference proteome</keyword>
<dbReference type="OrthoDB" id="2258410at2759"/>
<protein>
    <submittedName>
        <fullName evidence="3">Uncharacterized protein</fullName>
    </submittedName>
</protein>
<dbReference type="InParanoid" id="S2JKC4"/>
<evidence type="ECO:0000256" key="2">
    <source>
        <dbReference type="SAM" id="MobiDB-lite"/>
    </source>
</evidence>
<dbReference type="PANTHER" id="PTHR14187:SF5">
    <property type="entry name" value="HEAT SHOCK 70 KDA PROTEIN 12A"/>
    <property type="match status" value="1"/>
</dbReference>
<organism evidence="3 4">
    <name type="scientific">Mucor circinelloides f. circinelloides (strain 1006PhL)</name>
    <name type="common">Mucormycosis agent</name>
    <name type="synonym">Calyptromyces circinelloides</name>
    <dbReference type="NCBI Taxonomy" id="1220926"/>
    <lineage>
        <taxon>Eukaryota</taxon>
        <taxon>Fungi</taxon>
        <taxon>Fungi incertae sedis</taxon>
        <taxon>Mucoromycota</taxon>
        <taxon>Mucoromycotina</taxon>
        <taxon>Mucoromycetes</taxon>
        <taxon>Mucorales</taxon>
        <taxon>Mucorineae</taxon>
        <taxon>Mucoraceae</taxon>
        <taxon>Mucor</taxon>
    </lineage>
</organism>
<dbReference type="InterPro" id="IPR043129">
    <property type="entry name" value="ATPase_NBD"/>
</dbReference>
<dbReference type="eggNOG" id="KOG0101">
    <property type="taxonomic scope" value="Eukaryota"/>
</dbReference>
<feature type="compositionally biased region" description="Basic and acidic residues" evidence="2">
    <location>
        <begin position="399"/>
        <end position="412"/>
    </location>
</feature>
<accession>S2JKC4</accession>
<name>S2JKC4_MUCC1</name>
<feature type="compositionally biased region" description="Acidic residues" evidence="2">
    <location>
        <begin position="367"/>
        <end position="378"/>
    </location>
</feature>
<feature type="region of interest" description="Disordered" evidence="2">
    <location>
        <begin position="803"/>
        <end position="825"/>
    </location>
</feature>
<reference evidence="4" key="1">
    <citation type="submission" date="2013-05" db="EMBL/GenBank/DDBJ databases">
        <title>The Genome sequence of Mucor circinelloides f. circinelloides 1006PhL.</title>
        <authorList>
            <consortium name="The Broad Institute Genomics Platform"/>
            <person name="Cuomo C."/>
            <person name="Earl A."/>
            <person name="Findley K."/>
            <person name="Lee S.C."/>
            <person name="Walker B."/>
            <person name="Young S."/>
            <person name="Zeng Q."/>
            <person name="Gargeya S."/>
            <person name="Fitzgerald M."/>
            <person name="Haas B."/>
            <person name="Abouelleil A."/>
            <person name="Allen A.W."/>
            <person name="Alvarado L."/>
            <person name="Arachchi H.M."/>
            <person name="Berlin A.M."/>
            <person name="Chapman S.B."/>
            <person name="Gainer-Dewar J."/>
            <person name="Goldberg J."/>
            <person name="Griggs A."/>
            <person name="Gujja S."/>
            <person name="Hansen M."/>
            <person name="Howarth C."/>
            <person name="Imamovic A."/>
            <person name="Ireland A."/>
            <person name="Larimer J."/>
            <person name="McCowan C."/>
            <person name="Murphy C."/>
            <person name="Pearson M."/>
            <person name="Poon T.W."/>
            <person name="Priest M."/>
            <person name="Roberts A."/>
            <person name="Saif S."/>
            <person name="Shea T."/>
            <person name="Sisk P."/>
            <person name="Sykes S."/>
            <person name="Wortman J."/>
            <person name="Nusbaum C."/>
            <person name="Birren B."/>
        </authorList>
    </citation>
    <scope>NUCLEOTIDE SEQUENCE [LARGE SCALE GENOMIC DNA]</scope>
    <source>
        <strain evidence="4">1006PhL</strain>
    </source>
</reference>
<dbReference type="STRING" id="1220926.S2JKC4"/>
<dbReference type="PANTHER" id="PTHR14187">
    <property type="entry name" value="ALPHA KINASE/ELONGATION FACTOR 2 KINASE"/>
    <property type="match status" value="1"/>
</dbReference>